<comment type="subcellular location">
    <subcellularLocation>
        <location evidence="1 7">Cell outer membrane</location>
        <topology evidence="1 7">Multi-pass membrane protein</topology>
    </subcellularLocation>
</comment>
<evidence type="ECO:0000256" key="3">
    <source>
        <dbReference type="ARBA" id="ARBA00022452"/>
    </source>
</evidence>
<proteinExistence type="inferred from homology"/>
<dbReference type="InterPro" id="IPR023996">
    <property type="entry name" value="TonB-dep_OMP_SusC/RagA"/>
</dbReference>
<evidence type="ECO:0000259" key="9">
    <source>
        <dbReference type="Pfam" id="PF07715"/>
    </source>
</evidence>
<dbReference type="Proteomes" id="UP000199577">
    <property type="component" value="Unassembled WGS sequence"/>
</dbReference>
<keyword evidence="2 7" id="KW-0813">Transport</keyword>
<keyword evidence="5 7" id="KW-0472">Membrane</keyword>
<evidence type="ECO:0000256" key="7">
    <source>
        <dbReference type="PROSITE-ProRule" id="PRU01360"/>
    </source>
</evidence>
<dbReference type="SUPFAM" id="SSF49464">
    <property type="entry name" value="Carboxypeptidase regulatory domain-like"/>
    <property type="match status" value="1"/>
</dbReference>
<keyword evidence="6 7" id="KW-0998">Cell outer membrane</keyword>
<dbReference type="Pfam" id="PF07715">
    <property type="entry name" value="Plug"/>
    <property type="match status" value="1"/>
</dbReference>
<dbReference type="InterPro" id="IPR037066">
    <property type="entry name" value="Plug_dom_sf"/>
</dbReference>
<dbReference type="OrthoDB" id="9768177at2"/>
<keyword evidence="8" id="KW-0732">Signal</keyword>
<feature type="signal peptide" evidence="8">
    <location>
        <begin position="1"/>
        <end position="22"/>
    </location>
</feature>
<feature type="domain" description="TonB-dependent receptor plug" evidence="9">
    <location>
        <begin position="218"/>
        <end position="345"/>
    </location>
</feature>
<dbReference type="InterPro" id="IPR036942">
    <property type="entry name" value="Beta-barrel_TonB_sf"/>
</dbReference>
<keyword evidence="11" id="KW-1185">Reference proteome</keyword>
<name>A0A1I1DU37_9SPHI</name>
<dbReference type="Pfam" id="PF13715">
    <property type="entry name" value="CarbopepD_reg_2"/>
    <property type="match status" value="1"/>
</dbReference>
<gene>
    <name evidence="10" type="ORF">SAMN05421747_10155</name>
</gene>
<evidence type="ECO:0000256" key="2">
    <source>
        <dbReference type="ARBA" id="ARBA00022448"/>
    </source>
</evidence>
<dbReference type="PROSITE" id="PS52016">
    <property type="entry name" value="TONB_DEPENDENT_REC_3"/>
    <property type="match status" value="1"/>
</dbReference>
<dbReference type="InterPro" id="IPR023997">
    <property type="entry name" value="TonB-dep_OMP_SusC/RagA_CS"/>
</dbReference>
<evidence type="ECO:0000256" key="4">
    <source>
        <dbReference type="ARBA" id="ARBA00022692"/>
    </source>
</evidence>
<dbReference type="STRING" id="623281.SAMN05421747_10155"/>
<dbReference type="GO" id="GO:0009279">
    <property type="term" value="C:cell outer membrane"/>
    <property type="evidence" value="ECO:0007669"/>
    <property type="project" value="UniProtKB-SubCell"/>
</dbReference>
<dbReference type="NCBIfam" id="TIGR04056">
    <property type="entry name" value="OMP_RagA_SusC"/>
    <property type="match status" value="1"/>
</dbReference>
<dbReference type="EMBL" id="FOLL01000001">
    <property type="protein sequence ID" value="SFB77916.1"/>
    <property type="molecule type" value="Genomic_DNA"/>
</dbReference>
<comment type="similarity">
    <text evidence="7">Belongs to the TonB-dependent receptor family.</text>
</comment>
<sequence length="1198" mass="134880">MGLKLITKCLVWLLFFCFYAMASVSAGQQRQFSMTAKQISLKALFNEIKKQTNLVVFYNNDLLDDEEKVDVAFTRAPLKDVMQTVLRGKALSFRFTDSYIILARSVADSTRTPPVSNGTLSQQDSIVTLSGKVVEGEAENPLAGVTIQFADGTGTTISDEEGRFRITGKKGTRMTFQYVGYAPLELRLGVDNLSPVRLTPRMETLEDVVVTGYQVIDKRTFTGSVGKVDPEGLATAGISDVGKALQGMVAGVAVENTSGTFGTKSKIRIRGNSSISGNQEPLWVVDGVVLDDPVNVNPNQLYSGDAATMLSSAISGINPDDIEDIQVLKDASATAMYGTQAVNGVIVVTTKKGRAGQTNVSYKNNFSMALKPSITSFNVMNSKQRMEFSEELYEKNIMDFTNLNSTYGAFGKLLHQLSRKEITWEQYYDEIQRAKTYNTDWFDVLFRNSINQEHSVSLSTGTEKAQYYMSGSYFRDDGQTRNQYVDRFSGNLKGNFNLSDKFSITGTLYGSVRNQRSFGAFDEHVSGGLPQRDYDINPYTYARTTSRAMRPYNDSGELEFYQAHFAPFNILHEMDNNFVDIKLKEIRFQLDGLWKITSNLNYSFILSARGTSAMSEHISTELSNVAQSYRAMQSVAIRSANDRLYDDPYDDSEYRISVLPRGGIAMVDNNQGEFYTVRNMLNYKPVFNNVHILDLMAGTEIKQRKYNNYHFTAYGLEYYRGLTASPDYRAIQRDQLSATGSPYYNLGLNTYREASFFANLAYSYDNKYNVTLSTRADGSNRLGASERFRFLPIWVAGVSWNVDNEAFLQDVQWLDFLKVRGSYGTRGNISGLGSPELLAYYGTTTRFNPNEVENIISIEAPDNPTMQWEKEKMANAAIEFGLFSRVSATLEWYHRDNYDLIGAIQVSRASGFTQRTMNWADMRNEGFEVTLSMQQIKRHNFQWSTIFTYGYNKNEVTRLQTSNGVIRQTHDRGAPMLGRPVAGLYSFRFATLDENGLPLFYTADSRLSNSFSRYTTNLDMLKYEGSREPLGSGGLTNQFQYKNISLSFLFTFSYGNKIRLNPLLNRYFSDVDALDAALANRWTTPGDERYTNVPRIIEEETRAQLLQANAEPFMAYNRSDIRVADGSFIRFKNVMIAYDIPHVLADRLRVKNLKITAQAQNLALWADPSLNGQDPEAIVSGIFIPAATSYTLGLNLNF</sequence>
<keyword evidence="3 7" id="KW-1134">Transmembrane beta strand</keyword>
<organism evidence="10 11">
    <name type="scientific">Parapedobacter composti</name>
    <dbReference type="NCBI Taxonomy" id="623281"/>
    <lineage>
        <taxon>Bacteria</taxon>
        <taxon>Pseudomonadati</taxon>
        <taxon>Bacteroidota</taxon>
        <taxon>Sphingobacteriia</taxon>
        <taxon>Sphingobacteriales</taxon>
        <taxon>Sphingobacteriaceae</taxon>
        <taxon>Parapedobacter</taxon>
    </lineage>
</organism>
<reference evidence="10 11" key="1">
    <citation type="submission" date="2016-10" db="EMBL/GenBank/DDBJ databases">
        <authorList>
            <person name="de Groot N.N."/>
        </authorList>
    </citation>
    <scope>NUCLEOTIDE SEQUENCE [LARGE SCALE GENOMIC DNA]</scope>
    <source>
        <strain evidence="10 11">DSM 22900</strain>
    </source>
</reference>
<dbReference type="InterPro" id="IPR012910">
    <property type="entry name" value="Plug_dom"/>
</dbReference>
<dbReference type="AlphaFoldDB" id="A0A1I1DU37"/>
<dbReference type="Gene3D" id="2.170.130.10">
    <property type="entry name" value="TonB-dependent receptor, plug domain"/>
    <property type="match status" value="1"/>
</dbReference>
<evidence type="ECO:0000256" key="6">
    <source>
        <dbReference type="ARBA" id="ARBA00023237"/>
    </source>
</evidence>
<accession>A0A1I1DU37</accession>
<evidence type="ECO:0000313" key="10">
    <source>
        <dbReference type="EMBL" id="SFB77916.1"/>
    </source>
</evidence>
<protein>
    <submittedName>
        <fullName evidence="10">TonB-linked outer membrane protein, SusC/RagA family</fullName>
    </submittedName>
</protein>
<evidence type="ECO:0000313" key="11">
    <source>
        <dbReference type="Proteomes" id="UP000199577"/>
    </source>
</evidence>
<dbReference type="InterPro" id="IPR039426">
    <property type="entry name" value="TonB-dep_rcpt-like"/>
</dbReference>
<dbReference type="SUPFAM" id="SSF56935">
    <property type="entry name" value="Porins"/>
    <property type="match status" value="1"/>
</dbReference>
<dbReference type="NCBIfam" id="TIGR04057">
    <property type="entry name" value="SusC_RagA_signa"/>
    <property type="match status" value="1"/>
</dbReference>
<evidence type="ECO:0000256" key="8">
    <source>
        <dbReference type="SAM" id="SignalP"/>
    </source>
</evidence>
<keyword evidence="4 7" id="KW-0812">Transmembrane</keyword>
<dbReference type="InterPro" id="IPR008969">
    <property type="entry name" value="CarboxyPept-like_regulatory"/>
</dbReference>
<evidence type="ECO:0000256" key="1">
    <source>
        <dbReference type="ARBA" id="ARBA00004571"/>
    </source>
</evidence>
<dbReference type="Gene3D" id="2.40.170.20">
    <property type="entry name" value="TonB-dependent receptor, beta-barrel domain"/>
    <property type="match status" value="1"/>
</dbReference>
<feature type="chain" id="PRO_5011744159" evidence="8">
    <location>
        <begin position="23"/>
        <end position="1198"/>
    </location>
</feature>
<evidence type="ECO:0000256" key="5">
    <source>
        <dbReference type="ARBA" id="ARBA00023136"/>
    </source>
</evidence>